<dbReference type="InterPro" id="IPR011009">
    <property type="entry name" value="Kinase-like_dom_sf"/>
</dbReference>
<evidence type="ECO:0000313" key="10">
    <source>
        <dbReference type="Proteomes" id="UP000027195"/>
    </source>
</evidence>
<dbReference type="InterPro" id="IPR050538">
    <property type="entry name" value="MAP_kinase_kinase_kinase"/>
</dbReference>
<evidence type="ECO:0000256" key="7">
    <source>
        <dbReference type="SAM" id="MobiDB-lite"/>
    </source>
</evidence>
<dbReference type="Proteomes" id="UP000027195">
    <property type="component" value="Unassembled WGS sequence"/>
</dbReference>
<dbReference type="Gene3D" id="1.10.510.10">
    <property type="entry name" value="Transferase(Phosphotransferase) domain 1"/>
    <property type="match status" value="1"/>
</dbReference>
<feature type="binding site" evidence="6">
    <location>
        <position position="286"/>
    </location>
    <ligand>
        <name>ATP</name>
        <dbReference type="ChEBI" id="CHEBI:30616"/>
    </ligand>
</feature>
<evidence type="ECO:0000256" key="2">
    <source>
        <dbReference type="ARBA" id="ARBA00022679"/>
    </source>
</evidence>
<sequence length="538" mass="59118">MGGAEGEDTVQPATLVPQPRSPPISPTTSILPKVVKFASNNDEEDDDEEQYEDEDYSGSSSSSDGEDLWQSPPALKIDTAAPVHSKQSPQPSQQASGANKDLLAPGSSHPRPKSFDSARTWAPRPPAEDVYARIDDFFPDHDLDKPVIDATPSGGSSPITAEPVAELPLPPNAAPRKHKKSIRIVASERRKMMEKSGPSSKAEDTPTTAAATLARRRSTRLWGSKLEEVNTMLGYSAAPTSAPDSPQGSGHKPTFKWARGELIGKGTYGRVYLAINATTGDVMAVKQVEIPKTISDQDDQRQESVVNALKAENNTLKDLDHPNIVQYLGFEESADYCSIFLEYVPGGSIASCLRRQGKFEDEVVKSFTSQILEGLAYLHSRGILHRDLKADNILVDHSGVCKISDFGISKRTEDIHNNQSFTQMQGTVFWMAPEMILNHKQGYNAKIDIWSLGCVVLEMWAGRRPWDAETMYSALLKLANSRLAPPVPDDVKLSAIADDFRQKCFAINPNERLTAAELLRHPYLQLEPGWVFQGLRNS</sequence>
<proteinExistence type="inferred from homology"/>
<dbReference type="FunFam" id="1.10.510.10:FF:000182">
    <property type="entry name" value="MAP kinase kinase kinase mkh1"/>
    <property type="match status" value="1"/>
</dbReference>
<dbReference type="GO" id="GO:0005524">
    <property type="term" value="F:ATP binding"/>
    <property type="evidence" value="ECO:0007669"/>
    <property type="project" value="UniProtKB-UniRule"/>
</dbReference>
<evidence type="ECO:0000256" key="1">
    <source>
        <dbReference type="ARBA" id="ARBA00006529"/>
    </source>
</evidence>
<dbReference type="FunFam" id="3.30.200.20:FF:000387">
    <property type="entry name" value="Serine/threonine-protein kinase STE11"/>
    <property type="match status" value="1"/>
</dbReference>
<dbReference type="GO" id="GO:0004709">
    <property type="term" value="F:MAP kinase kinase kinase activity"/>
    <property type="evidence" value="ECO:0007669"/>
    <property type="project" value="UniProtKB-ARBA"/>
</dbReference>
<reference evidence="10" key="1">
    <citation type="journal article" date="2014" name="Proc. Natl. Acad. Sci. U.S.A.">
        <title>Extensive sampling of basidiomycete genomes demonstrates inadequacy of the white-rot/brown-rot paradigm for wood decay fungi.</title>
        <authorList>
            <person name="Riley R."/>
            <person name="Salamov A.A."/>
            <person name="Brown D.W."/>
            <person name="Nagy L.G."/>
            <person name="Floudas D."/>
            <person name="Held B.W."/>
            <person name="Levasseur A."/>
            <person name="Lombard V."/>
            <person name="Morin E."/>
            <person name="Otillar R."/>
            <person name="Lindquist E.A."/>
            <person name="Sun H."/>
            <person name="LaButti K.M."/>
            <person name="Schmutz J."/>
            <person name="Jabbour D."/>
            <person name="Luo H."/>
            <person name="Baker S.E."/>
            <person name="Pisabarro A.G."/>
            <person name="Walton J.D."/>
            <person name="Blanchette R.A."/>
            <person name="Henrissat B."/>
            <person name="Martin F."/>
            <person name="Cullen D."/>
            <person name="Hibbett D.S."/>
            <person name="Grigoriev I.V."/>
        </authorList>
    </citation>
    <scope>NUCLEOTIDE SEQUENCE [LARGE SCALE GENOMIC DNA]</scope>
    <source>
        <strain evidence="10">FD-172 SS1</strain>
    </source>
</reference>
<feature type="compositionally biased region" description="Basic and acidic residues" evidence="7">
    <location>
        <begin position="126"/>
        <end position="147"/>
    </location>
</feature>
<dbReference type="CDD" id="cd06629">
    <property type="entry name" value="STKc_Bck1_like"/>
    <property type="match status" value="1"/>
</dbReference>
<dbReference type="STRING" id="930990.A0A067N0P8"/>
<dbReference type="HOGENOM" id="CLU_000288_63_23_1"/>
<evidence type="ECO:0000313" key="9">
    <source>
        <dbReference type="EMBL" id="KDQ20535.1"/>
    </source>
</evidence>
<organism evidence="9 10">
    <name type="scientific">Botryobasidium botryosum (strain FD-172 SS1)</name>
    <dbReference type="NCBI Taxonomy" id="930990"/>
    <lineage>
        <taxon>Eukaryota</taxon>
        <taxon>Fungi</taxon>
        <taxon>Dikarya</taxon>
        <taxon>Basidiomycota</taxon>
        <taxon>Agaricomycotina</taxon>
        <taxon>Agaricomycetes</taxon>
        <taxon>Cantharellales</taxon>
        <taxon>Botryobasidiaceae</taxon>
        <taxon>Botryobasidium</taxon>
    </lineage>
</organism>
<name>A0A067N0P8_BOTB1</name>
<dbReference type="OrthoDB" id="266718at2759"/>
<comment type="similarity">
    <text evidence="1">Belongs to the protein kinase superfamily. STE Ser/Thr protein kinase family. MAP kinase kinase kinase subfamily.</text>
</comment>
<dbReference type="EMBL" id="KL198017">
    <property type="protein sequence ID" value="KDQ20535.1"/>
    <property type="molecule type" value="Genomic_DNA"/>
</dbReference>
<dbReference type="SMART" id="SM00220">
    <property type="entry name" value="S_TKc"/>
    <property type="match status" value="1"/>
</dbReference>
<dbReference type="GO" id="GO:0000196">
    <property type="term" value="P:cell integrity MAPK cascade"/>
    <property type="evidence" value="ECO:0007669"/>
    <property type="project" value="UniProtKB-ARBA"/>
</dbReference>
<feature type="region of interest" description="Disordered" evidence="7">
    <location>
        <begin position="1"/>
        <end position="180"/>
    </location>
</feature>
<keyword evidence="5 6" id="KW-0067">ATP-binding</keyword>
<keyword evidence="3 6" id="KW-0547">Nucleotide-binding</keyword>
<accession>A0A067N0P8</accession>
<feature type="compositionally biased region" description="Low complexity" evidence="7">
    <location>
        <begin position="85"/>
        <end position="96"/>
    </location>
</feature>
<evidence type="ECO:0000256" key="4">
    <source>
        <dbReference type="ARBA" id="ARBA00022777"/>
    </source>
</evidence>
<protein>
    <recommendedName>
        <fullName evidence="8">Protein kinase domain-containing protein</fullName>
    </recommendedName>
</protein>
<dbReference type="AlphaFoldDB" id="A0A067N0P8"/>
<dbReference type="InParanoid" id="A0A067N0P8"/>
<keyword evidence="2" id="KW-0808">Transferase</keyword>
<dbReference type="PROSITE" id="PS00108">
    <property type="entry name" value="PROTEIN_KINASE_ST"/>
    <property type="match status" value="1"/>
</dbReference>
<dbReference type="FunCoup" id="A0A067N0P8">
    <property type="interactions" value="73"/>
</dbReference>
<keyword evidence="4" id="KW-0418">Kinase</keyword>
<dbReference type="PANTHER" id="PTHR48016">
    <property type="entry name" value="MAP KINASE KINASE KINASE SSK2-RELATED-RELATED"/>
    <property type="match status" value="1"/>
</dbReference>
<gene>
    <name evidence="9" type="ORF">BOTBODRAFT_100713</name>
</gene>
<dbReference type="Pfam" id="PF00069">
    <property type="entry name" value="Pkinase"/>
    <property type="match status" value="1"/>
</dbReference>
<dbReference type="PROSITE" id="PS50011">
    <property type="entry name" value="PROTEIN_KINASE_DOM"/>
    <property type="match status" value="1"/>
</dbReference>
<dbReference type="InterPro" id="IPR000719">
    <property type="entry name" value="Prot_kinase_dom"/>
</dbReference>
<dbReference type="InterPro" id="IPR008271">
    <property type="entry name" value="Ser/Thr_kinase_AS"/>
</dbReference>
<evidence type="ECO:0000256" key="5">
    <source>
        <dbReference type="ARBA" id="ARBA00022840"/>
    </source>
</evidence>
<evidence type="ECO:0000256" key="6">
    <source>
        <dbReference type="PROSITE-ProRule" id="PRU10141"/>
    </source>
</evidence>
<feature type="region of interest" description="Disordered" evidence="7">
    <location>
        <begin position="193"/>
        <end position="213"/>
    </location>
</feature>
<evidence type="ECO:0000259" key="8">
    <source>
        <dbReference type="PROSITE" id="PS50011"/>
    </source>
</evidence>
<evidence type="ECO:0000256" key="3">
    <source>
        <dbReference type="ARBA" id="ARBA00022741"/>
    </source>
</evidence>
<feature type="compositionally biased region" description="Acidic residues" evidence="7">
    <location>
        <begin position="41"/>
        <end position="56"/>
    </location>
</feature>
<feature type="domain" description="Protein kinase" evidence="8">
    <location>
        <begin position="257"/>
        <end position="524"/>
    </location>
</feature>
<dbReference type="SUPFAM" id="SSF56112">
    <property type="entry name" value="Protein kinase-like (PK-like)"/>
    <property type="match status" value="1"/>
</dbReference>
<dbReference type="InterPro" id="IPR017441">
    <property type="entry name" value="Protein_kinase_ATP_BS"/>
</dbReference>
<dbReference type="PROSITE" id="PS00107">
    <property type="entry name" value="PROTEIN_KINASE_ATP"/>
    <property type="match status" value="1"/>
</dbReference>
<keyword evidence="10" id="KW-1185">Reference proteome</keyword>
<dbReference type="PANTHER" id="PTHR48016:SF48">
    <property type="entry name" value="SERINE_THREONINE-PROTEIN KINASE BCK1_SLK1_SSP31"/>
    <property type="match status" value="1"/>
</dbReference>